<comment type="pathway">
    <text evidence="2">Carbohydrate degradation; glycolysis; D-glyceraldehyde 3-phosphate and glycerone phosphate from D-glucose: step 3/4.</text>
</comment>
<keyword evidence="8" id="KW-0324">Glycolysis</keyword>
<comment type="similarity">
    <text evidence="9">Belongs to the phosphofructokinase type A (PFKA) family.</text>
</comment>
<comment type="caution">
    <text evidence="11">The sequence shown here is derived from an EMBL/GenBank/DDBJ whole genome shotgun (WGS) entry which is preliminary data.</text>
</comment>
<dbReference type="Pfam" id="PF00365">
    <property type="entry name" value="PFK"/>
    <property type="match status" value="1"/>
</dbReference>
<evidence type="ECO:0000313" key="12">
    <source>
        <dbReference type="Proteomes" id="UP000297966"/>
    </source>
</evidence>
<dbReference type="Gene3D" id="3.40.50.450">
    <property type="match status" value="1"/>
</dbReference>
<dbReference type="OrthoDB" id="9802503at2"/>
<dbReference type="GO" id="GO:0005524">
    <property type="term" value="F:ATP binding"/>
    <property type="evidence" value="ECO:0007669"/>
    <property type="project" value="TreeGrafter"/>
</dbReference>
<evidence type="ECO:0000256" key="5">
    <source>
        <dbReference type="ARBA" id="ARBA00022723"/>
    </source>
</evidence>
<dbReference type="PANTHER" id="PTHR13697:SF52">
    <property type="entry name" value="ATP-DEPENDENT 6-PHOSPHOFRUCTOKINASE 3"/>
    <property type="match status" value="1"/>
</dbReference>
<dbReference type="SUPFAM" id="SSF53784">
    <property type="entry name" value="Phosphofructokinase"/>
    <property type="match status" value="1"/>
</dbReference>
<evidence type="ECO:0000256" key="6">
    <source>
        <dbReference type="ARBA" id="ARBA00022777"/>
    </source>
</evidence>
<dbReference type="GO" id="GO:0016208">
    <property type="term" value="F:AMP binding"/>
    <property type="evidence" value="ECO:0007669"/>
    <property type="project" value="TreeGrafter"/>
</dbReference>
<keyword evidence="12" id="KW-1185">Reference proteome</keyword>
<evidence type="ECO:0000256" key="1">
    <source>
        <dbReference type="ARBA" id="ARBA00001946"/>
    </source>
</evidence>
<dbReference type="InterPro" id="IPR022953">
    <property type="entry name" value="ATP_PFK"/>
</dbReference>
<dbReference type="EMBL" id="SPQT01000001">
    <property type="protein sequence ID" value="TFV50530.1"/>
    <property type="molecule type" value="Genomic_DNA"/>
</dbReference>
<dbReference type="InterPro" id="IPR000023">
    <property type="entry name" value="Phosphofructokinase_dom"/>
</dbReference>
<dbReference type="InterPro" id="IPR035966">
    <property type="entry name" value="PKF_sf"/>
</dbReference>
<keyword evidence="4" id="KW-0808">Transferase</keyword>
<keyword evidence="3" id="KW-0963">Cytoplasm</keyword>
<name>A0A4Y9M604_9BRAD</name>
<dbReference type="GO" id="GO:0003872">
    <property type="term" value="F:6-phosphofructokinase activity"/>
    <property type="evidence" value="ECO:0007669"/>
    <property type="project" value="InterPro"/>
</dbReference>
<dbReference type="PRINTS" id="PR00476">
    <property type="entry name" value="PHFRCTKINASE"/>
</dbReference>
<dbReference type="PANTHER" id="PTHR13697">
    <property type="entry name" value="PHOSPHOFRUCTOKINASE"/>
    <property type="match status" value="1"/>
</dbReference>
<evidence type="ECO:0000256" key="7">
    <source>
        <dbReference type="ARBA" id="ARBA00022842"/>
    </source>
</evidence>
<keyword evidence="5" id="KW-0479">Metal-binding</keyword>
<dbReference type="GO" id="GO:0042802">
    <property type="term" value="F:identical protein binding"/>
    <property type="evidence" value="ECO:0007669"/>
    <property type="project" value="TreeGrafter"/>
</dbReference>
<keyword evidence="6 11" id="KW-0418">Kinase</keyword>
<dbReference type="Gene3D" id="3.40.50.460">
    <property type="entry name" value="Phosphofructokinase domain"/>
    <property type="match status" value="1"/>
</dbReference>
<comment type="cofactor">
    <cofactor evidence="1">
        <name>Mg(2+)</name>
        <dbReference type="ChEBI" id="CHEBI:18420"/>
    </cofactor>
</comment>
<evidence type="ECO:0000256" key="9">
    <source>
        <dbReference type="ARBA" id="ARBA00038478"/>
    </source>
</evidence>
<dbReference type="AlphaFoldDB" id="A0A4Y9M604"/>
<evidence type="ECO:0000256" key="3">
    <source>
        <dbReference type="ARBA" id="ARBA00022490"/>
    </source>
</evidence>
<dbReference type="Proteomes" id="UP000297966">
    <property type="component" value="Unassembled WGS sequence"/>
</dbReference>
<organism evidence="11 12">
    <name type="scientific">Bradyrhizobium niftali</name>
    <dbReference type="NCBI Taxonomy" id="2560055"/>
    <lineage>
        <taxon>Bacteria</taxon>
        <taxon>Pseudomonadati</taxon>
        <taxon>Pseudomonadota</taxon>
        <taxon>Alphaproteobacteria</taxon>
        <taxon>Hyphomicrobiales</taxon>
        <taxon>Nitrobacteraceae</taxon>
        <taxon>Bradyrhizobium</taxon>
    </lineage>
</organism>
<dbReference type="GO" id="GO:0048029">
    <property type="term" value="F:monosaccharide binding"/>
    <property type="evidence" value="ECO:0007669"/>
    <property type="project" value="TreeGrafter"/>
</dbReference>
<dbReference type="GO" id="GO:0030388">
    <property type="term" value="P:fructose 1,6-bisphosphate metabolic process"/>
    <property type="evidence" value="ECO:0007669"/>
    <property type="project" value="TreeGrafter"/>
</dbReference>
<dbReference type="GO" id="GO:0006002">
    <property type="term" value="P:fructose 6-phosphate metabolic process"/>
    <property type="evidence" value="ECO:0007669"/>
    <property type="project" value="InterPro"/>
</dbReference>
<dbReference type="UniPathway" id="UPA00109">
    <property type="reaction ID" value="UER00182"/>
</dbReference>
<reference evidence="11 12" key="1">
    <citation type="submission" date="2019-03" db="EMBL/GenBank/DDBJ databases">
        <title>Bradyrhizobium diversity isolated from nodules of Chamaecrista fasciculata.</title>
        <authorList>
            <person name="Klepa M.S."/>
            <person name="Urquiaga M.O."/>
            <person name="Hungria M."/>
            <person name="Delamuta J.R."/>
        </authorList>
    </citation>
    <scope>NUCLEOTIDE SEQUENCE [LARGE SCALE GENOMIC DNA]</scope>
    <source>
        <strain evidence="11 12">CNPSo 3448</strain>
    </source>
</reference>
<feature type="domain" description="Phosphofructokinase" evidence="10">
    <location>
        <begin position="12"/>
        <end position="341"/>
    </location>
</feature>
<dbReference type="GO" id="GO:0046872">
    <property type="term" value="F:metal ion binding"/>
    <property type="evidence" value="ECO:0007669"/>
    <property type="project" value="UniProtKB-KW"/>
</dbReference>
<evidence type="ECO:0000256" key="8">
    <source>
        <dbReference type="ARBA" id="ARBA00023152"/>
    </source>
</evidence>
<dbReference type="GO" id="GO:0005945">
    <property type="term" value="C:6-phosphofructokinase complex"/>
    <property type="evidence" value="ECO:0007669"/>
    <property type="project" value="TreeGrafter"/>
</dbReference>
<dbReference type="GO" id="GO:0070095">
    <property type="term" value="F:fructose-6-phosphate binding"/>
    <property type="evidence" value="ECO:0007669"/>
    <property type="project" value="TreeGrafter"/>
</dbReference>
<sequence length="402" mass="44391">MPIREVDMAKKRIGILTGGGDVAGLNAVIKSVTYRGSEDDIEVVGLRRGWEALTHLNLDDPNSRSHYVIPLNRENTRTIDRRGGTVLHSSRVNPSKIQKLPDHLVGNYVPVSLSTNGGIATKTWDLTSQVLANLSGLGIEHLIAIGGDDTLSYAAKLNELGVKIIAIPKTMDNDVRNTEYCIGFSTAITRASDAIQRQRTTVGSHERIGIFRVFGRDAGFTALYTAYATSIRCVIPEYKVDLDKLIQLLIEDKRANPSNYALIVLSEGAQWEGYKLREYGEPDAYGHRKKANVAESLADEIKQRTGEETITSDLTYDLRSGDPDFIDKLVALTFGNMAYDAMLENKTGLMSALVEGRYDLVPIPDAKLGPRKLDVASSYNTERYRPIYANKQGLPIFLNRAS</sequence>
<evidence type="ECO:0000256" key="4">
    <source>
        <dbReference type="ARBA" id="ARBA00022679"/>
    </source>
</evidence>
<keyword evidence="7" id="KW-0460">Magnesium</keyword>
<protein>
    <submittedName>
        <fullName evidence="11">6-phosphofructokinase</fullName>
    </submittedName>
</protein>
<dbReference type="GO" id="GO:0061621">
    <property type="term" value="P:canonical glycolysis"/>
    <property type="evidence" value="ECO:0007669"/>
    <property type="project" value="TreeGrafter"/>
</dbReference>
<accession>A0A4Y9M604</accession>
<evidence type="ECO:0000313" key="11">
    <source>
        <dbReference type="EMBL" id="TFV50530.1"/>
    </source>
</evidence>
<evidence type="ECO:0000256" key="2">
    <source>
        <dbReference type="ARBA" id="ARBA00004679"/>
    </source>
</evidence>
<gene>
    <name evidence="11" type="ORF">E4K65_00035</name>
</gene>
<evidence type="ECO:0000259" key="10">
    <source>
        <dbReference type="Pfam" id="PF00365"/>
    </source>
</evidence>
<proteinExistence type="inferred from homology"/>